<protein>
    <submittedName>
        <fullName evidence="2">Uncharacterized protein</fullName>
    </submittedName>
</protein>
<dbReference type="PROSITE" id="PS51257">
    <property type="entry name" value="PROKAR_LIPOPROTEIN"/>
    <property type="match status" value="1"/>
</dbReference>
<reference evidence="2" key="2">
    <citation type="journal article" date="2024" name="Plant">
        <title>Genomic evolution and insights into agronomic trait innovations of Sesamum species.</title>
        <authorList>
            <person name="Miao H."/>
            <person name="Wang L."/>
            <person name="Qu L."/>
            <person name="Liu H."/>
            <person name="Sun Y."/>
            <person name="Le M."/>
            <person name="Wang Q."/>
            <person name="Wei S."/>
            <person name="Zheng Y."/>
            <person name="Lin W."/>
            <person name="Duan Y."/>
            <person name="Cao H."/>
            <person name="Xiong S."/>
            <person name="Wang X."/>
            <person name="Wei L."/>
            <person name="Li C."/>
            <person name="Ma Q."/>
            <person name="Ju M."/>
            <person name="Zhao R."/>
            <person name="Li G."/>
            <person name="Mu C."/>
            <person name="Tian Q."/>
            <person name="Mei H."/>
            <person name="Zhang T."/>
            <person name="Gao T."/>
            <person name="Zhang H."/>
        </authorList>
    </citation>
    <scope>NUCLEOTIDE SEQUENCE</scope>
    <source>
        <strain evidence="2">G01</strain>
    </source>
</reference>
<accession>A0AAW2MKM8</accession>
<gene>
    <name evidence="2" type="ORF">Sangu_1657100</name>
</gene>
<keyword evidence="1" id="KW-0472">Membrane</keyword>
<name>A0AAW2MKM8_9LAMI</name>
<evidence type="ECO:0000256" key="1">
    <source>
        <dbReference type="SAM" id="Phobius"/>
    </source>
</evidence>
<comment type="caution">
    <text evidence="2">The sequence shown here is derived from an EMBL/GenBank/DDBJ whole genome shotgun (WGS) entry which is preliminary data.</text>
</comment>
<sequence>MERFLIEERKRGLVLWQGTIGGIVLVGCPCVWLRLQTAPWLKLLRLEKLFCLQSTEAGKMWFWKGTVLL</sequence>
<proteinExistence type="predicted"/>
<reference evidence="2" key="1">
    <citation type="submission" date="2020-06" db="EMBL/GenBank/DDBJ databases">
        <authorList>
            <person name="Li T."/>
            <person name="Hu X."/>
            <person name="Zhang T."/>
            <person name="Song X."/>
            <person name="Zhang H."/>
            <person name="Dai N."/>
            <person name="Sheng W."/>
            <person name="Hou X."/>
            <person name="Wei L."/>
        </authorList>
    </citation>
    <scope>NUCLEOTIDE SEQUENCE</scope>
    <source>
        <strain evidence="2">G01</strain>
        <tissue evidence="2">Leaf</tissue>
    </source>
</reference>
<evidence type="ECO:0000313" key="2">
    <source>
        <dbReference type="EMBL" id="KAL0331116.1"/>
    </source>
</evidence>
<dbReference type="EMBL" id="JACGWK010000010">
    <property type="protein sequence ID" value="KAL0331116.1"/>
    <property type="molecule type" value="Genomic_DNA"/>
</dbReference>
<organism evidence="2">
    <name type="scientific">Sesamum angustifolium</name>
    <dbReference type="NCBI Taxonomy" id="2727405"/>
    <lineage>
        <taxon>Eukaryota</taxon>
        <taxon>Viridiplantae</taxon>
        <taxon>Streptophyta</taxon>
        <taxon>Embryophyta</taxon>
        <taxon>Tracheophyta</taxon>
        <taxon>Spermatophyta</taxon>
        <taxon>Magnoliopsida</taxon>
        <taxon>eudicotyledons</taxon>
        <taxon>Gunneridae</taxon>
        <taxon>Pentapetalae</taxon>
        <taxon>asterids</taxon>
        <taxon>lamiids</taxon>
        <taxon>Lamiales</taxon>
        <taxon>Pedaliaceae</taxon>
        <taxon>Sesamum</taxon>
    </lineage>
</organism>
<keyword evidence="1" id="KW-0812">Transmembrane</keyword>
<dbReference type="AlphaFoldDB" id="A0AAW2MKM8"/>
<feature type="transmembrane region" description="Helical" evidence="1">
    <location>
        <begin position="12"/>
        <end position="35"/>
    </location>
</feature>
<keyword evidence="1" id="KW-1133">Transmembrane helix</keyword>